<organism evidence="1 2">
    <name type="scientific">Bradyrhizobium nanningense</name>
    <dbReference type="NCBI Taxonomy" id="1325118"/>
    <lineage>
        <taxon>Bacteria</taxon>
        <taxon>Pseudomonadati</taxon>
        <taxon>Pseudomonadota</taxon>
        <taxon>Alphaproteobacteria</taxon>
        <taxon>Hyphomicrobiales</taxon>
        <taxon>Nitrobacteraceae</taxon>
        <taxon>Bradyrhizobium</taxon>
    </lineage>
</organism>
<name>A0A4Q0SK26_9BRAD</name>
<dbReference type="EMBL" id="LBJQ01000005">
    <property type="protein sequence ID" value="RXH38391.1"/>
    <property type="molecule type" value="Genomic_DNA"/>
</dbReference>
<sequence>MLLPPASIRSLAVLRDDAFEPQAACGTEEIRANRLEGSNEDTIRAPRKQPIEIGLAQVQRE</sequence>
<evidence type="ECO:0000313" key="2">
    <source>
        <dbReference type="Proteomes" id="UP000289546"/>
    </source>
</evidence>
<evidence type="ECO:0000313" key="1">
    <source>
        <dbReference type="EMBL" id="RXH38391.1"/>
    </source>
</evidence>
<proteinExistence type="predicted"/>
<dbReference type="AlphaFoldDB" id="A0A4Q0SK26"/>
<dbReference type="Proteomes" id="UP000289546">
    <property type="component" value="Unassembled WGS sequence"/>
</dbReference>
<accession>A0A4Q0SK26</accession>
<comment type="caution">
    <text evidence="1">The sequence shown here is derived from an EMBL/GenBank/DDBJ whole genome shotgun (WGS) entry which is preliminary data.</text>
</comment>
<gene>
    <name evidence="1" type="ORF">XH99_01125</name>
</gene>
<keyword evidence="2" id="KW-1185">Reference proteome</keyword>
<reference evidence="1 2" key="1">
    <citation type="submission" date="2015-04" db="EMBL/GenBank/DDBJ databases">
        <title>Comparative genomics of rhizobia nodulating Arachis hypogaea in China.</title>
        <authorList>
            <person name="Li Y."/>
        </authorList>
    </citation>
    <scope>NUCLEOTIDE SEQUENCE [LARGE SCALE GENOMIC DNA]</scope>
    <source>
        <strain evidence="1 2">CCBAU 51757</strain>
    </source>
</reference>
<protein>
    <submittedName>
        <fullName evidence="1">Uncharacterized protein</fullName>
    </submittedName>
</protein>